<name>A0A0C3L282_9AGAM</name>
<evidence type="ECO:0008006" key="5">
    <source>
        <dbReference type="Google" id="ProtNLM"/>
    </source>
</evidence>
<proteinExistence type="predicted"/>
<sequence length="315" mass="33961">MHYSRRLSLWTLCAAVLWWSWMPLPGVLGAAVSHVTCKAGNDWMKNDLGQDPCVVYAYLSATCSTSANWTVDPLSGDPRATYNPPSGQLINQCQCTTVLYSLLQACSTCQACSTLSWSAWSSPCPSNYIGKTYPYAIPSGTQIPGWAYLDVTASGDGLGWNETAAEQYALSGSTSLEPASQQKTHSGPNIGLIVGVVVGVIGGTVLLVLLWLWWCAHRGARRQRELSLYSVDADGQRVTYAPGYAGPTTVNGRQIGRPMTLAQGHSYNGVPPLPPVNGAASPGRRRTGFLRPGSYDWRNSQFVQSLHSWRGSRGG</sequence>
<organism evidence="3 4">
    <name type="scientific">Tulasnella calospora MUT 4182</name>
    <dbReference type="NCBI Taxonomy" id="1051891"/>
    <lineage>
        <taxon>Eukaryota</taxon>
        <taxon>Fungi</taxon>
        <taxon>Dikarya</taxon>
        <taxon>Basidiomycota</taxon>
        <taxon>Agaricomycotina</taxon>
        <taxon>Agaricomycetes</taxon>
        <taxon>Cantharellales</taxon>
        <taxon>Tulasnellaceae</taxon>
        <taxon>Tulasnella</taxon>
    </lineage>
</organism>
<keyword evidence="1" id="KW-0472">Membrane</keyword>
<reference evidence="3 4" key="1">
    <citation type="submission" date="2014-04" db="EMBL/GenBank/DDBJ databases">
        <authorList>
            <consortium name="DOE Joint Genome Institute"/>
            <person name="Kuo A."/>
            <person name="Girlanda M."/>
            <person name="Perotto S."/>
            <person name="Kohler A."/>
            <person name="Nagy L.G."/>
            <person name="Floudas D."/>
            <person name="Copeland A."/>
            <person name="Barry K.W."/>
            <person name="Cichocki N."/>
            <person name="Veneault-Fourrey C."/>
            <person name="LaButti K."/>
            <person name="Lindquist E.A."/>
            <person name="Lipzen A."/>
            <person name="Lundell T."/>
            <person name="Morin E."/>
            <person name="Murat C."/>
            <person name="Sun H."/>
            <person name="Tunlid A."/>
            <person name="Henrissat B."/>
            <person name="Grigoriev I.V."/>
            <person name="Hibbett D.S."/>
            <person name="Martin F."/>
            <person name="Nordberg H.P."/>
            <person name="Cantor M.N."/>
            <person name="Hua S.X."/>
        </authorList>
    </citation>
    <scope>NUCLEOTIDE SEQUENCE [LARGE SCALE GENOMIC DNA]</scope>
    <source>
        <strain evidence="3 4">MUT 4182</strain>
    </source>
</reference>
<gene>
    <name evidence="3" type="ORF">M407DRAFT_187842</name>
</gene>
<evidence type="ECO:0000256" key="1">
    <source>
        <dbReference type="SAM" id="Phobius"/>
    </source>
</evidence>
<keyword evidence="1" id="KW-1133">Transmembrane helix</keyword>
<feature type="chain" id="PRO_5002166509" description="Mid2 domain-containing protein" evidence="2">
    <location>
        <begin position="30"/>
        <end position="315"/>
    </location>
</feature>
<evidence type="ECO:0000313" key="4">
    <source>
        <dbReference type="Proteomes" id="UP000054248"/>
    </source>
</evidence>
<feature type="transmembrane region" description="Helical" evidence="1">
    <location>
        <begin position="190"/>
        <end position="214"/>
    </location>
</feature>
<accession>A0A0C3L282</accession>
<keyword evidence="1" id="KW-0812">Transmembrane</keyword>
<feature type="signal peptide" evidence="2">
    <location>
        <begin position="1"/>
        <end position="29"/>
    </location>
</feature>
<reference evidence="4" key="2">
    <citation type="submission" date="2015-01" db="EMBL/GenBank/DDBJ databases">
        <title>Evolutionary Origins and Diversification of the Mycorrhizal Mutualists.</title>
        <authorList>
            <consortium name="DOE Joint Genome Institute"/>
            <consortium name="Mycorrhizal Genomics Consortium"/>
            <person name="Kohler A."/>
            <person name="Kuo A."/>
            <person name="Nagy L.G."/>
            <person name="Floudas D."/>
            <person name="Copeland A."/>
            <person name="Barry K.W."/>
            <person name="Cichocki N."/>
            <person name="Veneault-Fourrey C."/>
            <person name="LaButti K."/>
            <person name="Lindquist E.A."/>
            <person name="Lipzen A."/>
            <person name="Lundell T."/>
            <person name="Morin E."/>
            <person name="Murat C."/>
            <person name="Riley R."/>
            <person name="Ohm R."/>
            <person name="Sun H."/>
            <person name="Tunlid A."/>
            <person name="Henrissat B."/>
            <person name="Grigoriev I.V."/>
            <person name="Hibbett D.S."/>
            <person name="Martin F."/>
        </authorList>
    </citation>
    <scope>NUCLEOTIDE SEQUENCE [LARGE SCALE GENOMIC DNA]</scope>
    <source>
        <strain evidence="4">MUT 4182</strain>
    </source>
</reference>
<dbReference type="OrthoDB" id="2576311at2759"/>
<protein>
    <recommendedName>
        <fullName evidence="5">Mid2 domain-containing protein</fullName>
    </recommendedName>
</protein>
<evidence type="ECO:0000256" key="2">
    <source>
        <dbReference type="SAM" id="SignalP"/>
    </source>
</evidence>
<keyword evidence="4" id="KW-1185">Reference proteome</keyword>
<dbReference type="AlphaFoldDB" id="A0A0C3L282"/>
<evidence type="ECO:0000313" key="3">
    <source>
        <dbReference type="EMBL" id="KIO27838.1"/>
    </source>
</evidence>
<dbReference type="HOGENOM" id="CLU_053888_2_0_1"/>
<dbReference type="EMBL" id="KN823002">
    <property type="protein sequence ID" value="KIO27838.1"/>
    <property type="molecule type" value="Genomic_DNA"/>
</dbReference>
<dbReference type="STRING" id="1051891.A0A0C3L282"/>
<keyword evidence="2" id="KW-0732">Signal</keyword>
<dbReference type="Proteomes" id="UP000054248">
    <property type="component" value="Unassembled WGS sequence"/>
</dbReference>